<reference evidence="2 3" key="1">
    <citation type="submission" date="2020-05" db="EMBL/GenBank/DDBJ databases">
        <title>Horizontal transmission and recombination maintain forever young bacterial symbiont genomes.</title>
        <authorList>
            <person name="Russell S.L."/>
            <person name="Pepper-Tunick E."/>
            <person name="Svedberg J."/>
            <person name="Byrne A."/>
            <person name="Ruelas Castillo J."/>
            <person name="Vollmers C."/>
            <person name="Beinart R.A."/>
            <person name="Corbett-Detig R."/>
        </authorList>
    </citation>
    <scope>NUCLEOTIDE SEQUENCE [LARGE SCALE GENOMIC DNA]</scope>
    <source>
        <strain evidence="2">4727-3</strain>
    </source>
</reference>
<comment type="caution">
    <text evidence="2">The sequence shown here is derived from an EMBL/GenBank/DDBJ whole genome shotgun (WGS) entry which is preliminary data.</text>
</comment>
<name>A0A7Z0MPN7_9GAMM</name>
<dbReference type="Proteomes" id="UP000537890">
    <property type="component" value="Unassembled WGS sequence"/>
</dbReference>
<sequence>MIIPALTGSLFHQAFDHLQATFHFNDQGIAARTKPKNLKPKDLRNNASPKIPFAWGLRFFGYGRSRGMGISIMLLVLFIAVFAYYFFAGFLDFLPATTGLMAAYVGLIALSLFVLGLFLIANSSTVKVGLMSISKQHHIFGFLLEEITDADDIVIDQNASSSSGNTTRAWYRLQLVTRDGQTMEVGDSLEGQSYA</sequence>
<feature type="transmembrane region" description="Helical" evidence="1">
    <location>
        <begin position="99"/>
        <end position="121"/>
    </location>
</feature>
<keyword evidence="1" id="KW-0472">Membrane</keyword>
<accession>A0A7Z0MPN7</accession>
<evidence type="ECO:0000313" key="3">
    <source>
        <dbReference type="Proteomes" id="UP000537890"/>
    </source>
</evidence>
<evidence type="ECO:0000256" key="1">
    <source>
        <dbReference type="SAM" id="Phobius"/>
    </source>
</evidence>
<keyword evidence="1" id="KW-1133">Transmembrane helix</keyword>
<proteinExistence type="predicted"/>
<dbReference type="AlphaFoldDB" id="A0A7Z0MPN7"/>
<keyword evidence="1" id="KW-0812">Transmembrane</keyword>
<organism evidence="2 3">
    <name type="scientific">Candidatus Methanofishera endochildressiae</name>
    <dbReference type="NCBI Taxonomy" id="2738884"/>
    <lineage>
        <taxon>Bacteria</taxon>
        <taxon>Pseudomonadati</taxon>
        <taxon>Pseudomonadota</taxon>
        <taxon>Gammaproteobacteria</taxon>
        <taxon>Candidatus Methanofishera</taxon>
    </lineage>
</organism>
<protein>
    <submittedName>
        <fullName evidence="2">Uncharacterized protein</fullName>
    </submittedName>
</protein>
<evidence type="ECO:0000313" key="2">
    <source>
        <dbReference type="EMBL" id="NYT47579.1"/>
    </source>
</evidence>
<gene>
    <name evidence="2" type="ORF">H0A75_08490</name>
</gene>
<dbReference type="EMBL" id="JACCHS010000181">
    <property type="protein sequence ID" value="NYT47579.1"/>
    <property type="molecule type" value="Genomic_DNA"/>
</dbReference>
<feature type="transmembrane region" description="Helical" evidence="1">
    <location>
        <begin position="67"/>
        <end position="87"/>
    </location>
</feature>